<evidence type="ECO:0000313" key="2">
    <source>
        <dbReference type="Proteomes" id="UP000199435"/>
    </source>
</evidence>
<dbReference type="RefSeq" id="WP_092856826.1">
    <property type="nucleotide sequence ID" value="NZ_FMAH01000091.1"/>
</dbReference>
<gene>
    <name evidence="1" type="ORF">GA0061102_10911</name>
</gene>
<keyword evidence="2" id="KW-1185">Reference proteome</keyword>
<sequence>MVYEPDFLEGNTDGAIEFLDEMFSGQRRHLVAISQTGRVEARTFFARESEELREWIDVRQGETPCPWPAGWLVSHYVQNEG</sequence>
<protein>
    <submittedName>
        <fullName evidence="1">Uncharacterized protein</fullName>
    </submittedName>
</protein>
<dbReference type="EMBL" id="FMAH01000091">
    <property type="protein sequence ID" value="SCB50502.1"/>
    <property type="molecule type" value="Genomic_DNA"/>
</dbReference>
<dbReference type="Proteomes" id="UP000199435">
    <property type="component" value="Unassembled WGS sequence"/>
</dbReference>
<reference evidence="2" key="1">
    <citation type="submission" date="2016-08" db="EMBL/GenBank/DDBJ databases">
        <authorList>
            <person name="Varghese N."/>
            <person name="Submissions Spin"/>
        </authorList>
    </citation>
    <scope>NUCLEOTIDE SEQUENCE [LARGE SCALE GENOMIC DNA]</scope>
    <source>
        <strain evidence="2">HAMBI 2971</strain>
    </source>
</reference>
<accession>A0A1C3XE02</accession>
<evidence type="ECO:0000313" key="1">
    <source>
        <dbReference type="EMBL" id="SCB50502.1"/>
    </source>
</evidence>
<proteinExistence type="predicted"/>
<dbReference type="AlphaFoldDB" id="A0A1C3XE02"/>
<organism evidence="1 2">
    <name type="scientific">Rhizobium miluonense</name>
    <dbReference type="NCBI Taxonomy" id="411945"/>
    <lineage>
        <taxon>Bacteria</taxon>
        <taxon>Pseudomonadati</taxon>
        <taxon>Pseudomonadota</taxon>
        <taxon>Alphaproteobacteria</taxon>
        <taxon>Hyphomicrobiales</taxon>
        <taxon>Rhizobiaceae</taxon>
        <taxon>Rhizobium/Agrobacterium group</taxon>
        <taxon>Rhizobium</taxon>
    </lineage>
</organism>
<name>A0A1C3XE02_9HYPH</name>